<reference evidence="1 2" key="1">
    <citation type="submission" date="2016-10" db="EMBL/GenBank/DDBJ databases">
        <authorList>
            <person name="de Groot N.N."/>
        </authorList>
    </citation>
    <scope>NUCLEOTIDE SEQUENCE [LARGE SCALE GENOMIC DNA]</scope>
    <source>
        <strain evidence="1 2">DSM 19886</strain>
    </source>
</reference>
<dbReference type="NCBIfam" id="TIGR03511">
    <property type="entry name" value="GldH_lipo"/>
    <property type="match status" value="1"/>
</dbReference>
<accession>A0A1G9QMF5</accession>
<sequence>MPKNLFVLVVLICCISCNDALLVSEYKATDKGQWNKDHTIEFTFSEVDTIQRHDMFINVRNDATFPYSNLFLIAELNFPSGETVKDTLEYEMALPDGTWLGTGHGSIKENKLWYKENIVFPSSGVYTLSVSHAMRKNGSVDGIANLPGITDVGFEIVKSNE</sequence>
<evidence type="ECO:0000313" key="2">
    <source>
        <dbReference type="Proteomes" id="UP000199440"/>
    </source>
</evidence>
<gene>
    <name evidence="1" type="ORF">SAMN04488514_105107</name>
</gene>
<dbReference type="STRING" id="192904.SAMN04488514_105107"/>
<dbReference type="Pfam" id="PF14109">
    <property type="entry name" value="GldH_lipo"/>
    <property type="match status" value="1"/>
</dbReference>
<name>A0A1G9QMF5_9FLAO</name>
<protein>
    <submittedName>
        <fullName evidence="1">Protein involved in gliding motility GldH</fullName>
    </submittedName>
</protein>
<organism evidence="1 2">
    <name type="scientific">Kriegella aquimaris</name>
    <dbReference type="NCBI Taxonomy" id="192904"/>
    <lineage>
        <taxon>Bacteria</taxon>
        <taxon>Pseudomonadati</taxon>
        <taxon>Bacteroidota</taxon>
        <taxon>Flavobacteriia</taxon>
        <taxon>Flavobacteriales</taxon>
        <taxon>Flavobacteriaceae</taxon>
        <taxon>Kriegella</taxon>
    </lineage>
</organism>
<dbReference type="RefSeq" id="WP_089889234.1">
    <property type="nucleotide sequence ID" value="NZ_FNGV01000005.1"/>
</dbReference>
<keyword evidence="2" id="KW-1185">Reference proteome</keyword>
<evidence type="ECO:0000313" key="1">
    <source>
        <dbReference type="EMBL" id="SDM12001.1"/>
    </source>
</evidence>
<dbReference type="EMBL" id="FNGV01000005">
    <property type="protein sequence ID" value="SDM12001.1"/>
    <property type="molecule type" value="Genomic_DNA"/>
</dbReference>
<proteinExistence type="predicted"/>
<dbReference type="InterPro" id="IPR020018">
    <property type="entry name" value="Motility-assoc_lipoprot_GldH"/>
</dbReference>
<dbReference type="AlphaFoldDB" id="A0A1G9QMF5"/>
<dbReference type="OrthoDB" id="982482at2"/>
<dbReference type="Proteomes" id="UP000199440">
    <property type="component" value="Unassembled WGS sequence"/>
</dbReference>